<reference evidence="1 2" key="1">
    <citation type="submission" date="2024-01" db="EMBL/GenBank/DDBJ databases">
        <title>The complete chloroplast genome sequence of Lithospermum erythrorhizon: insights into the phylogenetic relationship among Boraginaceae species and the maternal lineages of purple gromwells.</title>
        <authorList>
            <person name="Okada T."/>
            <person name="Watanabe K."/>
        </authorList>
    </citation>
    <scope>NUCLEOTIDE SEQUENCE [LARGE SCALE GENOMIC DNA]</scope>
</reference>
<comment type="caution">
    <text evidence="1">The sequence shown here is derived from an EMBL/GenBank/DDBJ whole genome shotgun (WGS) entry which is preliminary data.</text>
</comment>
<dbReference type="EMBL" id="BAABME010005096">
    <property type="protein sequence ID" value="GAA0164583.1"/>
    <property type="molecule type" value="Genomic_DNA"/>
</dbReference>
<evidence type="ECO:0000313" key="1">
    <source>
        <dbReference type="EMBL" id="GAA0164583.1"/>
    </source>
</evidence>
<dbReference type="PANTHER" id="PTHR33116:SF80">
    <property type="entry name" value="REVERSE TRANSCRIPTASE ZINC-BINDING DOMAIN-CONTAINING PROTEIN"/>
    <property type="match status" value="1"/>
</dbReference>
<dbReference type="Proteomes" id="UP001454036">
    <property type="component" value="Unassembled WGS sequence"/>
</dbReference>
<protein>
    <submittedName>
        <fullName evidence="1">Uncharacterized protein</fullName>
    </submittedName>
</protein>
<name>A0AAV3QPR2_LITER</name>
<sequence length="274" mass="32147">MLFDALIDKITSKIQLWDHRLLSFGGRITLIQSVLSTLPFYNLQVLKMPIQVRDRIFKLFNKFLWSKSPWCSWHKMCKPYEEGGLNFRALDDIFTASMIKAWYRLREGKRTWSKFMLAKYCKLRHPSIAKVLNPHSRLWKNLTGVRDIAEQHITWGIGKGDCDFFLDSWLPSGPINENAKRGICISEFWRNGDWDNQKLLLNVSSSQLQEITSLKIHLDSEDCILWKLSNNSDFTFKSAWELIRRHQELSSLYGLIWHSSIPKKSVFYGLENAT</sequence>
<dbReference type="AlphaFoldDB" id="A0AAV3QPR2"/>
<accession>A0AAV3QPR2</accession>
<organism evidence="1 2">
    <name type="scientific">Lithospermum erythrorhizon</name>
    <name type="common">Purple gromwell</name>
    <name type="synonym">Lithospermum officinale var. erythrorhizon</name>
    <dbReference type="NCBI Taxonomy" id="34254"/>
    <lineage>
        <taxon>Eukaryota</taxon>
        <taxon>Viridiplantae</taxon>
        <taxon>Streptophyta</taxon>
        <taxon>Embryophyta</taxon>
        <taxon>Tracheophyta</taxon>
        <taxon>Spermatophyta</taxon>
        <taxon>Magnoliopsida</taxon>
        <taxon>eudicotyledons</taxon>
        <taxon>Gunneridae</taxon>
        <taxon>Pentapetalae</taxon>
        <taxon>asterids</taxon>
        <taxon>lamiids</taxon>
        <taxon>Boraginales</taxon>
        <taxon>Boraginaceae</taxon>
        <taxon>Boraginoideae</taxon>
        <taxon>Lithospermeae</taxon>
        <taxon>Lithospermum</taxon>
    </lineage>
</organism>
<keyword evidence="2" id="KW-1185">Reference proteome</keyword>
<gene>
    <name evidence="1" type="ORF">LIER_20179</name>
</gene>
<proteinExistence type="predicted"/>
<dbReference type="PANTHER" id="PTHR33116">
    <property type="entry name" value="REVERSE TRANSCRIPTASE ZINC-BINDING DOMAIN-CONTAINING PROTEIN-RELATED-RELATED"/>
    <property type="match status" value="1"/>
</dbReference>
<evidence type="ECO:0000313" key="2">
    <source>
        <dbReference type="Proteomes" id="UP001454036"/>
    </source>
</evidence>